<comment type="similarity">
    <text evidence="1 10">Belongs to the Cob(I)alamin adenosyltransferase family.</text>
</comment>
<evidence type="ECO:0000256" key="2">
    <source>
        <dbReference type="ARBA" id="ARBA00011233"/>
    </source>
</evidence>
<feature type="domain" description="Cobalamin adenosyltransferase-like" evidence="11">
    <location>
        <begin position="44"/>
        <end position="186"/>
    </location>
</feature>
<keyword evidence="4 10" id="KW-0547">Nucleotide-binding</keyword>
<dbReference type="GO" id="GO:0008817">
    <property type="term" value="F:corrinoid adenosyltransferase activity"/>
    <property type="evidence" value="ECO:0007669"/>
    <property type="project" value="UniProtKB-ARBA"/>
</dbReference>
<dbReference type="InterPro" id="IPR016030">
    <property type="entry name" value="CblAdoTrfase-like"/>
</dbReference>
<dbReference type="Proteomes" id="UP000694388">
    <property type="component" value="Unplaced"/>
</dbReference>
<evidence type="ECO:0000313" key="13">
    <source>
        <dbReference type="Proteomes" id="UP000694388"/>
    </source>
</evidence>
<evidence type="ECO:0000256" key="5">
    <source>
        <dbReference type="ARBA" id="ARBA00022840"/>
    </source>
</evidence>
<dbReference type="GeneTree" id="ENSGT00390000008432"/>
<organism evidence="12 13">
    <name type="scientific">Eptatretus burgeri</name>
    <name type="common">Inshore hagfish</name>
    <dbReference type="NCBI Taxonomy" id="7764"/>
    <lineage>
        <taxon>Eukaryota</taxon>
        <taxon>Metazoa</taxon>
        <taxon>Chordata</taxon>
        <taxon>Craniata</taxon>
        <taxon>Vertebrata</taxon>
        <taxon>Cyclostomata</taxon>
        <taxon>Myxini</taxon>
        <taxon>Myxiniformes</taxon>
        <taxon>Myxinidae</taxon>
        <taxon>Eptatretinae</taxon>
        <taxon>Eptatretus</taxon>
    </lineage>
</organism>
<proteinExistence type="inferred from homology"/>
<dbReference type="SUPFAM" id="SSF89028">
    <property type="entry name" value="Cobalamin adenosyltransferase-like"/>
    <property type="match status" value="1"/>
</dbReference>
<keyword evidence="13" id="KW-1185">Reference proteome</keyword>
<comment type="catalytic activity">
    <reaction evidence="6">
        <text>cob(I)alamin-[corrinoid adenosyltransferase] + ATP = apo-[corrinoid adenosyltransferase] + adenosylcob(III)alamin + triphosphate</text>
        <dbReference type="Rhea" id="RHEA:56796"/>
        <dbReference type="Rhea" id="RHEA-COMP:14743"/>
        <dbReference type="Rhea" id="RHEA-COMP:14744"/>
        <dbReference type="ChEBI" id="CHEBI:18036"/>
        <dbReference type="ChEBI" id="CHEBI:18408"/>
        <dbReference type="ChEBI" id="CHEBI:30616"/>
        <dbReference type="ChEBI" id="CHEBI:60488"/>
        <dbReference type="ChEBI" id="CHEBI:83228"/>
    </reaction>
    <physiologicalReaction direction="left-to-right" evidence="6">
        <dbReference type="Rhea" id="RHEA:56797"/>
    </physiologicalReaction>
</comment>
<evidence type="ECO:0000256" key="6">
    <source>
        <dbReference type="ARBA" id="ARBA00051988"/>
    </source>
</evidence>
<dbReference type="InterPro" id="IPR036451">
    <property type="entry name" value="CblAdoTrfase-like_sf"/>
</dbReference>
<reference evidence="12" key="1">
    <citation type="submission" date="2025-08" db="UniProtKB">
        <authorList>
            <consortium name="Ensembl"/>
        </authorList>
    </citation>
    <scope>IDENTIFICATION</scope>
</reference>
<dbReference type="FunFam" id="1.20.1200.10:FF:000001">
    <property type="entry name" value="Cob(I)yrinic acid a,c-diamide adenosyltransferase"/>
    <property type="match status" value="1"/>
</dbReference>
<evidence type="ECO:0000259" key="11">
    <source>
        <dbReference type="Pfam" id="PF01923"/>
    </source>
</evidence>
<comment type="function">
    <text evidence="7">Converts cob(I)alamin to adenosylcobalamin (adenosylcob(III)alamin), a coenzyme for methylmalonyl-CoA mutase, therefore participates in the final step of the vitamin B12 conversion. Generates adenosylcobalamin (AdoCbl) and directly delivers the cofactor to MUT in a transfer that is stimulated by ATP-binding to MMAB and gated by MMAA.</text>
</comment>
<dbReference type="Ensembl" id="ENSEBUT00000026012.1">
    <property type="protein sequence ID" value="ENSEBUP00000025436.1"/>
    <property type="gene ID" value="ENSEBUG00000015657.1"/>
</dbReference>
<keyword evidence="3 10" id="KW-0808">Transferase</keyword>
<dbReference type="AlphaFoldDB" id="A0A8C4R7Y5"/>
<evidence type="ECO:0000256" key="1">
    <source>
        <dbReference type="ARBA" id="ARBA00007487"/>
    </source>
</evidence>
<protein>
    <recommendedName>
        <fullName evidence="8">Corrinoid adenosyltransferase MMAB</fullName>
    </recommendedName>
    <alternativeName>
        <fullName evidence="9">ATP:co(I)rrinoid adenosyltransferase MMAB</fullName>
    </alternativeName>
</protein>
<evidence type="ECO:0000256" key="8">
    <source>
        <dbReference type="ARBA" id="ARBA00071654"/>
    </source>
</evidence>
<keyword evidence="5 10" id="KW-0067">ATP-binding</keyword>
<evidence type="ECO:0000256" key="4">
    <source>
        <dbReference type="ARBA" id="ARBA00022741"/>
    </source>
</evidence>
<evidence type="ECO:0000256" key="9">
    <source>
        <dbReference type="ARBA" id="ARBA00075216"/>
    </source>
</evidence>
<dbReference type="PANTHER" id="PTHR12213:SF0">
    <property type="entry name" value="CORRINOID ADENOSYLTRANSFERASE MMAB"/>
    <property type="match status" value="1"/>
</dbReference>
<evidence type="ECO:0000256" key="7">
    <source>
        <dbReference type="ARBA" id="ARBA00056747"/>
    </source>
</evidence>
<dbReference type="PANTHER" id="PTHR12213">
    <property type="entry name" value="CORRINOID ADENOSYLTRANSFERASE"/>
    <property type="match status" value="1"/>
</dbReference>
<evidence type="ECO:0000256" key="3">
    <source>
        <dbReference type="ARBA" id="ARBA00022679"/>
    </source>
</evidence>
<dbReference type="GO" id="GO:0005524">
    <property type="term" value="F:ATP binding"/>
    <property type="evidence" value="ECO:0007669"/>
    <property type="project" value="UniProtKB-UniRule"/>
</dbReference>
<evidence type="ECO:0000256" key="10">
    <source>
        <dbReference type="RuleBase" id="RU366026"/>
    </source>
</evidence>
<reference evidence="12" key="2">
    <citation type="submission" date="2025-09" db="UniProtKB">
        <authorList>
            <consortium name="Ensembl"/>
        </authorList>
    </citation>
    <scope>IDENTIFICATION</scope>
</reference>
<comment type="subunit">
    <text evidence="2">Homotrimer.</text>
</comment>
<dbReference type="GO" id="GO:0009235">
    <property type="term" value="P:cobalamin metabolic process"/>
    <property type="evidence" value="ECO:0007669"/>
    <property type="project" value="UniProtKB-ARBA"/>
</dbReference>
<dbReference type="InterPro" id="IPR029499">
    <property type="entry name" value="PduO-typ"/>
</dbReference>
<name>A0A8C4R7Y5_EPTBU</name>
<dbReference type="Pfam" id="PF01923">
    <property type="entry name" value="Cob_adeno_trans"/>
    <property type="match status" value="1"/>
</dbReference>
<accession>A0A8C4R7Y5</accession>
<sequence length="205" mass="23100">MNVNRQTKAKIFSPLTHKFVKTQPNITNVCSTQTERSKRTAIKIYTRTGDKGAFSSTFTGERRPKDDAVFEALGATDELTCTIGLAQEYCHETGQTFVEELEQVQCFLQDVGSCLATPYSSAKDSHLKRTTFDGSAVELLERWIDAHSAELPPLTNFILPSGGKSSTMLHLARATCRRAERRFRKYIDDFRHLFVCLFACVFVCL</sequence>
<dbReference type="Gene3D" id="1.20.1200.10">
    <property type="entry name" value="Cobalamin adenosyltransferase-like"/>
    <property type="match status" value="1"/>
</dbReference>
<evidence type="ECO:0000313" key="12">
    <source>
        <dbReference type="Ensembl" id="ENSEBUP00000025436.1"/>
    </source>
</evidence>